<dbReference type="GO" id="GO:0050515">
    <property type="term" value="F:4-(cytidine 5'-diphospho)-2-C-methyl-D-erythritol kinase activity"/>
    <property type="evidence" value="ECO:0007669"/>
    <property type="project" value="UniProtKB-EC"/>
</dbReference>
<dbReference type="PANTHER" id="PTHR43527:SF2">
    <property type="entry name" value="4-DIPHOSPHOCYTIDYL-2-C-METHYL-D-ERYTHRITOL KINASE, CHLOROPLASTIC"/>
    <property type="match status" value="1"/>
</dbReference>
<keyword evidence="4" id="KW-0547">Nucleotide-binding</keyword>
<dbReference type="GO" id="GO:0016114">
    <property type="term" value="P:terpenoid biosynthetic process"/>
    <property type="evidence" value="ECO:0007669"/>
    <property type="project" value="InterPro"/>
</dbReference>
<dbReference type="SUPFAM" id="SSF54211">
    <property type="entry name" value="Ribosomal protein S5 domain 2-like"/>
    <property type="match status" value="1"/>
</dbReference>
<dbReference type="PIRSF" id="PIRSF010376">
    <property type="entry name" value="IspE"/>
    <property type="match status" value="1"/>
</dbReference>
<keyword evidence="3 10" id="KW-0808">Transferase</keyword>
<dbReference type="InterPro" id="IPR014721">
    <property type="entry name" value="Ribsml_uS5_D2-typ_fold_subgr"/>
</dbReference>
<dbReference type="Gene3D" id="3.30.70.890">
    <property type="entry name" value="GHMP kinase, C-terminal domain"/>
    <property type="match status" value="1"/>
</dbReference>
<dbReference type="InterPro" id="IPR036554">
    <property type="entry name" value="GHMP_kinase_C_sf"/>
</dbReference>
<dbReference type="PANTHER" id="PTHR43527">
    <property type="entry name" value="4-DIPHOSPHOCYTIDYL-2-C-METHYL-D-ERYTHRITOL KINASE, CHLOROPLASTIC"/>
    <property type="match status" value="1"/>
</dbReference>
<evidence type="ECO:0000256" key="3">
    <source>
        <dbReference type="ARBA" id="ARBA00022679"/>
    </source>
</evidence>
<sequence>MRWPAPAKLNLFLHITAQREDGFHLLQTVFVLIDFADQLGFCITDTPLIELDYQLAGVSKEQDIIYRAARALQQKTGTLQGARITLEKNLPMGGGLGGGSSDAATTLLVLNHLWGCGLDLPDLAAIGLTLGADVPVFIYGQNAWAEGVGEQLIPVDIPKTWYLVLIPEINVSTEQIFSDPQLIRDCPPITIRDFLAGQGQNVCEPIVAARSPEVVAALKALADSGAKARMTGTGACVFAAFDTETEARQIWSTLSARWNGFIAQGLDHSPVHEMLKSV</sequence>
<evidence type="ECO:0000259" key="8">
    <source>
        <dbReference type="Pfam" id="PF00288"/>
    </source>
</evidence>
<dbReference type="GO" id="GO:0005524">
    <property type="term" value="F:ATP binding"/>
    <property type="evidence" value="ECO:0007669"/>
    <property type="project" value="UniProtKB-KW"/>
</dbReference>
<keyword evidence="6" id="KW-0067">ATP-binding</keyword>
<protein>
    <recommendedName>
        <fullName evidence="2">4-(cytidine 5'-diphospho)-2-C-methyl-D-erythritol kinase</fullName>
        <ecNumber evidence="2">2.7.1.148</ecNumber>
    </recommendedName>
    <alternativeName>
        <fullName evidence="7">4-(cytidine-5'-diphospho)-2-C-methyl-D-erythritol kinase</fullName>
    </alternativeName>
</protein>
<dbReference type="InterPro" id="IPR020568">
    <property type="entry name" value="Ribosomal_Su5_D2-typ_SF"/>
</dbReference>
<dbReference type="EC" id="2.7.1.148" evidence="2"/>
<evidence type="ECO:0000256" key="4">
    <source>
        <dbReference type="ARBA" id="ARBA00022741"/>
    </source>
</evidence>
<evidence type="ECO:0000256" key="2">
    <source>
        <dbReference type="ARBA" id="ARBA00012052"/>
    </source>
</evidence>
<dbReference type="NCBIfam" id="TIGR00154">
    <property type="entry name" value="ispE"/>
    <property type="match status" value="1"/>
</dbReference>
<dbReference type="EMBL" id="UOFR01000023">
    <property type="protein sequence ID" value="VAW93919.1"/>
    <property type="molecule type" value="Genomic_DNA"/>
</dbReference>
<dbReference type="InterPro" id="IPR013750">
    <property type="entry name" value="GHMP_kinase_C_dom"/>
</dbReference>
<evidence type="ECO:0000313" key="10">
    <source>
        <dbReference type="EMBL" id="VAW93919.1"/>
    </source>
</evidence>
<dbReference type="InterPro" id="IPR006204">
    <property type="entry name" value="GHMP_kinase_N_dom"/>
</dbReference>
<feature type="domain" description="GHMP kinase N-terminal" evidence="8">
    <location>
        <begin position="64"/>
        <end position="141"/>
    </location>
</feature>
<keyword evidence="5 10" id="KW-0418">Kinase</keyword>
<dbReference type="InterPro" id="IPR004424">
    <property type="entry name" value="IspE"/>
</dbReference>
<dbReference type="Gene3D" id="3.30.230.10">
    <property type="match status" value="1"/>
</dbReference>
<gene>
    <name evidence="10" type="ORF">MNBD_GAMMA21-190</name>
</gene>
<reference evidence="10" key="1">
    <citation type="submission" date="2018-06" db="EMBL/GenBank/DDBJ databases">
        <authorList>
            <person name="Zhirakovskaya E."/>
        </authorList>
    </citation>
    <scope>NUCLEOTIDE SEQUENCE</scope>
</reference>
<evidence type="ECO:0000256" key="1">
    <source>
        <dbReference type="ARBA" id="ARBA00009684"/>
    </source>
</evidence>
<dbReference type="AlphaFoldDB" id="A0A3B1A6U3"/>
<accession>A0A3B1A6U3</accession>
<proteinExistence type="inferred from homology"/>
<feature type="domain" description="GHMP kinase C-terminal" evidence="9">
    <location>
        <begin position="201"/>
        <end position="259"/>
    </location>
</feature>
<evidence type="ECO:0000256" key="5">
    <source>
        <dbReference type="ARBA" id="ARBA00022777"/>
    </source>
</evidence>
<evidence type="ECO:0000256" key="7">
    <source>
        <dbReference type="ARBA" id="ARBA00032554"/>
    </source>
</evidence>
<dbReference type="Pfam" id="PF08544">
    <property type="entry name" value="GHMP_kinases_C"/>
    <property type="match status" value="1"/>
</dbReference>
<evidence type="ECO:0000256" key="6">
    <source>
        <dbReference type="ARBA" id="ARBA00022840"/>
    </source>
</evidence>
<evidence type="ECO:0000259" key="9">
    <source>
        <dbReference type="Pfam" id="PF08544"/>
    </source>
</evidence>
<dbReference type="Pfam" id="PF00288">
    <property type="entry name" value="GHMP_kinases_N"/>
    <property type="match status" value="1"/>
</dbReference>
<comment type="similarity">
    <text evidence="1">Belongs to the GHMP kinase family. IspE subfamily.</text>
</comment>
<dbReference type="SUPFAM" id="SSF55060">
    <property type="entry name" value="GHMP Kinase, C-terminal domain"/>
    <property type="match status" value="1"/>
</dbReference>
<dbReference type="HAMAP" id="MF_00061">
    <property type="entry name" value="IspE"/>
    <property type="match status" value="1"/>
</dbReference>
<name>A0A3B1A6U3_9ZZZZ</name>
<organism evidence="10">
    <name type="scientific">hydrothermal vent metagenome</name>
    <dbReference type="NCBI Taxonomy" id="652676"/>
    <lineage>
        <taxon>unclassified sequences</taxon>
        <taxon>metagenomes</taxon>
        <taxon>ecological metagenomes</taxon>
    </lineage>
</organism>